<dbReference type="NCBIfam" id="TIGR01873">
    <property type="entry name" value="cas_CT1978"/>
    <property type="match status" value="1"/>
</dbReference>
<dbReference type="Gene3D" id="3.30.70.240">
    <property type="match status" value="1"/>
</dbReference>
<dbReference type="Proteomes" id="UP000297065">
    <property type="component" value="Chromosome"/>
</dbReference>
<dbReference type="InterPro" id="IPR010152">
    <property type="entry name" value="CRISPR-assoc_prot_Cas2_sub"/>
</dbReference>
<proteinExistence type="predicted"/>
<dbReference type="Pfam" id="PF09707">
    <property type="entry name" value="Cas_Cas2CT1978"/>
    <property type="match status" value="1"/>
</dbReference>
<organism evidence="1 2">
    <name type="scientific">Desulfovibrio desulfuricans</name>
    <dbReference type="NCBI Taxonomy" id="876"/>
    <lineage>
        <taxon>Bacteria</taxon>
        <taxon>Pseudomonadati</taxon>
        <taxon>Thermodesulfobacteriota</taxon>
        <taxon>Desulfovibrionia</taxon>
        <taxon>Desulfovibrionales</taxon>
        <taxon>Desulfovibrionaceae</taxon>
        <taxon>Desulfovibrio</taxon>
    </lineage>
</organism>
<protein>
    <submittedName>
        <fullName evidence="1">Type I-E CRISPR-associated endoribonuclease Cas2</fullName>
    </submittedName>
</protein>
<accession>A0A4P7UKQ5</accession>
<dbReference type="EMBL" id="CP036295">
    <property type="protein sequence ID" value="QCC85424.1"/>
    <property type="molecule type" value="Genomic_DNA"/>
</dbReference>
<dbReference type="AlphaFoldDB" id="A0A4P7UKQ5"/>
<reference evidence="1 2" key="1">
    <citation type="submission" date="2019-02" db="EMBL/GenBank/DDBJ databases">
        <title>Complete Genome Sequence of Desulfovibrio desulfuricans IC1, a Sulfonate Utilizing Anaerobe.</title>
        <authorList>
            <person name="Day L.A."/>
            <person name="De Leon K.B."/>
            <person name="Wall J.D."/>
        </authorList>
    </citation>
    <scope>NUCLEOTIDE SEQUENCE [LARGE SCALE GENOMIC DNA]</scope>
    <source>
        <strain evidence="1 2">IC1</strain>
    </source>
</reference>
<evidence type="ECO:0000313" key="2">
    <source>
        <dbReference type="Proteomes" id="UP000297065"/>
    </source>
</evidence>
<dbReference type="OrthoDB" id="8527479at2"/>
<dbReference type="RefSeq" id="WP_136399592.1">
    <property type="nucleotide sequence ID" value="NZ_CP036295.1"/>
</dbReference>
<gene>
    <name evidence="1" type="primary">cas2e</name>
    <name evidence="1" type="ORF">DDIC_05945</name>
</gene>
<name>A0A4P7UKQ5_DESDE</name>
<evidence type="ECO:0000313" key="1">
    <source>
        <dbReference type="EMBL" id="QCC85424.1"/>
    </source>
</evidence>
<sequence>MLVIVTEAVPQRLRGYLSRWLLEVRAGVYVGNFSVRVRQKLWEVVCKQIGDGNAVLAWTSSHESGFEFLTVGTNCRTQVDWDGLPLVAYTPRVDEGDASVDL</sequence>